<feature type="transmembrane region" description="Helical" evidence="8">
    <location>
        <begin position="76"/>
        <end position="94"/>
    </location>
</feature>
<keyword evidence="5 8" id="KW-0812">Transmembrane</keyword>
<evidence type="ECO:0000256" key="2">
    <source>
        <dbReference type="ARBA" id="ARBA00009142"/>
    </source>
</evidence>
<evidence type="ECO:0000256" key="6">
    <source>
        <dbReference type="ARBA" id="ARBA00022989"/>
    </source>
</evidence>
<comment type="subcellular location">
    <subcellularLocation>
        <location evidence="1 8">Cell membrane</location>
        <topology evidence="1 8">Multi-pass membrane protein</topology>
    </subcellularLocation>
</comment>
<dbReference type="EMBL" id="CP002018">
    <property type="protein sequence ID" value="AEM40054.1"/>
    <property type="molecule type" value="Genomic_DNA"/>
</dbReference>
<evidence type="ECO:0000256" key="4">
    <source>
        <dbReference type="ARBA" id="ARBA00022475"/>
    </source>
</evidence>
<feature type="transmembrane region" description="Helical" evidence="8">
    <location>
        <begin position="46"/>
        <end position="64"/>
    </location>
</feature>
<dbReference type="eggNOG" id="COG0730">
    <property type="taxonomic scope" value="Bacteria"/>
</dbReference>
<evidence type="ECO:0000313" key="9">
    <source>
        <dbReference type="EMBL" id="AEM40054.1"/>
    </source>
</evidence>
<keyword evidence="10" id="KW-1185">Reference proteome</keyword>
<accession>F9Y8Z8</accession>
<protein>
    <recommendedName>
        <fullName evidence="8">Probable membrane transporter protein</fullName>
    </recommendedName>
</protein>
<feature type="transmembrane region" description="Helical" evidence="8">
    <location>
        <begin position="226"/>
        <end position="245"/>
    </location>
</feature>
<dbReference type="Pfam" id="PF01925">
    <property type="entry name" value="TauE"/>
    <property type="match status" value="1"/>
</dbReference>
<sequence>MTDMTTSLLLLVVAAFAVAGFVKGATGMGLPAVAMALLASQISPVVAAGLLVIPSLVTNVWQLLTGPDVRVLLRRLWPMMIVMAVVTYATSGLIAGDNTAATTTALGVALVVYAAYTLCARQIHIPQWVERFLSPVIGAMTGVVTGATGVFMIPSVPYLQALGLTKDWLVQALGLSFTVSTLALAVGLAGRGALASDQLLLSCALIVPVFIGMAVGTVLRRRFSPALFRQAFLICLLALGAEMALRPLW</sequence>
<name>F9Y8Z8_KETVW</name>
<dbReference type="HOGENOM" id="CLU_054750_7_1_5"/>
<dbReference type="InterPro" id="IPR052017">
    <property type="entry name" value="TSUP"/>
</dbReference>
<evidence type="ECO:0000256" key="3">
    <source>
        <dbReference type="ARBA" id="ARBA00022448"/>
    </source>
</evidence>
<comment type="similarity">
    <text evidence="2 8">Belongs to the 4-toluene sulfonate uptake permease (TSUP) (TC 2.A.102) family.</text>
</comment>
<dbReference type="AlphaFoldDB" id="F9Y8Z8"/>
<keyword evidence="7 8" id="KW-0472">Membrane</keyword>
<dbReference type="KEGG" id="kvl:KVU_0215"/>
<feature type="transmembrane region" description="Helical" evidence="8">
    <location>
        <begin position="132"/>
        <end position="156"/>
    </location>
</feature>
<reference evidence="9 10" key="1">
    <citation type="journal article" date="2011" name="J. Bacteriol.">
        <title>Complete genome sequence of the industrial strain Ketogulonicigenium vulgare WSH-001.</title>
        <authorList>
            <person name="Liu L."/>
            <person name="Li Y."/>
            <person name="Zhang J."/>
            <person name="Zhou Z."/>
            <person name="Liu J."/>
            <person name="Li X."/>
            <person name="Zhou J."/>
            <person name="Du G."/>
            <person name="Wang L."/>
            <person name="Chen J."/>
        </authorList>
    </citation>
    <scope>NUCLEOTIDE SEQUENCE [LARGE SCALE GENOMIC DNA]</scope>
    <source>
        <strain evidence="9 10">WSH-001</strain>
    </source>
</reference>
<dbReference type="PANTHER" id="PTHR30269:SF32">
    <property type="entry name" value="MEMBRANE TRANSPORTER PROTEIN-RELATED"/>
    <property type="match status" value="1"/>
</dbReference>
<dbReference type="PANTHER" id="PTHR30269">
    <property type="entry name" value="TRANSMEMBRANE PROTEIN YFCA"/>
    <property type="match status" value="1"/>
</dbReference>
<dbReference type="RefSeq" id="WP_014537472.1">
    <property type="nucleotide sequence ID" value="NC_017384.1"/>
</dbReference>
<feature type="transmembrane region" description="Helical" evidence="8">
    <location>
        <begin position="199"/>
        <end position="220"/>
    </location>
</feature>
<dbReference type="InterPro" id="IPR002781">
    <property type="entry name" value="TM_pro_TauE-like"/>
</dbReference>
<evidence type="ECO:0000256" key="5">
    <source>
        <dbReference type="ARBA" id="ARBA00022692"/>
    </source>
</evidence>
<evidence type="ECO:0000256" key="1">
    <source>
        <dbReference type="ARBA" id="ARBA00004651"/>
    </source>
</evidence>
<gene>
    <name evidence="9" type="ordered locus">KVU_0215</name>
</gene>
<evidence type="ECO:0000256" key="7">
    <source>
        <dbReference type="ARBA" id="ARBA00023136"/>
    </source>
</evidence>
<dbReference type="PATRIC" id="fig|759362.5.peg.227"/>
<dbReference type="GO" id="GO:0005886">
    <property type="term" value="C:plasma membrane"/>
    <property type="evidence" value="ECO:0007669"/>
    <property type="project" value="UniProtKB-SubCell"/>
</dbReference>
<keyword evidence="3" id="KW-0813">Transport</keyword>
<dbReference type="Proteomes" id="UP000000692">
    <property type="component" value="Chromosome"/>
</dbReference>
<keyword evidence="4 8" id="KW-1003">Cell membrane</keyword>
<evidence type="ECO:0000256" key="8">
    <source>
        <dbReference type="RuleBase" id="RU363041"/>
    </source>
</evidence>
<feature type="transmembrane region" description="Helical" evidence="8">
    <location>
        <begin position="168"/>
        <end position="187"/>
    </location>
</feature>
<proteinExistence type="inferred from homology"/>
<feature type="transmembrane region" description="Helical" evidence="8">
    <location>
        <begin position="100"/>
        <end position="120"/>
    </location>
</feature>
<dbReference type="OrthoDB" id="9800873at2"/>
<evidence type="ECO:0000313" key="10">
    <source>
        <dbReference type="Proteomes" id="UP000000692"/>
    </source>
</evidence>
<organism evidence="9 10">
    <name type="scientific">Ketogulonicigenium vulgare (strain WSH-001)</name>
    <dbReference type="NCBI Taxonomy" id="759362"/>
    <lineage>
        <taxon>Bacteria</taxon>
        <taxon>Pseudomonadati</taxon>
        <taxon>Pseudomonadota</taxon>
        <taxon>Alphaproteobacteria</taxon>
        <taxon>Rhodobacterales</taxon>
        <taxon>Roseobacteraceae</taxon>
        <taxon>Ketogulonicigenium</taxon>
    </lineage>
</organism>
<keyword evidence="6 8" id="KW-1133">Transmembrane helix</keyword>